<comment type="similarity">
    <text evidence="1">Belongs to the LysR transcriptional regulatory family.</text>
</comment>
<evidence type="ECO:0000313" key="7">
    <source>
        <dbReference type="Proteomes" id="UP000076603"/>
    </source>
</evidence>
<dbReference type="SUPFAM" id="SSF53850">
    <property type="entry name" value="Periplasmic binding protein-like II"/>
    <property type="match status" value="1"/>
</dbReference>
<dbReference type="FunFam" id="1.10.10.10:FF:000001">
    <property type="entry name" value="LysR family transcriptional regulator"/>
    <property type="match status" value="1"/>
</dbReference>
<dbReference type="GO" id="GO:0003700">
    <property type="term" value="F:DNA-binding transcription factor activity"/>
    <property type="evidence" value="ECO:0007669"/>
    <property type="project" value="InterPro"/>
</dbReference>
<evidence type="ECO:0000256" key="1">
    <source>
        <dbReference type="ARBA" id="ARBA00009437"/>
    </source>
</evidence>
<dbReference type="InterPro" id="IPR005119">
    <property type="entry name" value="LysR_subst-bd"/>
</dbReference>
<organism evidence="6 7">
    <name type="scientific">Clostridium magnum DSM 2767</name>
    <dbReference type="NCBI Taxonomy" id="1121326"/>
    <lineage>
        <taxon>Bacteria</taxon>
        <taxon>Bacillati</taxon>
        <taxon>Bacillota</taxon>
        <taxon>Clostridia</taxon>
        <taxon>Eubacteriales</taxon>
        <taxon>Clostridiaceae</taxon>
        <taxon>Clostridium</taxon>
    </lineage>
</organism>
<dbReference type="EMBL" id="LWAE01000004">
    <property type="protein sequence ID" value="KZL91037.1"/>
    <property type="molecule type" value="Genomic_DNA"/>
</dbReference>
<dbReference type="Proteomes" id="UP000076603">
    <property type="component" value="Unassembled WGS sequence"/>
</dbReference>
<name>A0A162SBX6_9CLOT</name>
<dbReference type="GO" id="GO:0032993">
    <property type="term" value="C:protein-DNA complex"/>
    <property type="evidence" value="ECO:0007669"/>
    <property type="project" value="TreeGrafter"/>
</dbReference>
<proteinExistence type="inferred from homology"/>
<evidence type="ECO:0000313" key="6">
    <source>
        <dbReference type="EMBL" id="KZL91037.1"/>
    </source>
</evidence>
<evidence type="ECO:0000256" key="3">
    <source>
        <dbReference type="ARBA" id="ARBA00023125"/>
    </source>
</evidence>
<comment type="caution">
    <text evidence="6">The sequence shown here is derived from an EMBL/GenBank/DDBJ whole genome shotgun (WGS) entry which is preliminary data.</text>
</comment>
<dbReference type="OrthoDB" id="9803714at2"/>
<dbReference type="InterPro" id="IPR036388">
    <property type="entry name" value="WH-like_DNA-bd_sf"/>
</dbReference>
<dbReference type="Pfam" id="PF00126">
    <property type="entry name" value="HTH_1"/>
    <property type="match status" value="1"/>
</dbReference>
<dbReference type="AlphaFoldDB" id="A0A162SBX6"/>
<dbReference type="PROSITE" id="PS50931">
    <property type="entry name" value="HTH_LYSR"/>
    <property type="match status" value="1"/>
</dbReference>
<dbReference type="STRING" id="1121326.CLMAG_39480"/>
<dbReference type="CDD" id="cd05466">
    <property type="entry name" value="PBP2_LTTR_substrate"/>
    <property type="match status" value="1"/>
</dbReference>
<dbReference type="RefSeq" id="WP_066626207.1">
    <property type="nucleotide sequence ID" value="NZ_FQXL01000032.1"/>
</dbReference>
<dbReference type="PRINTS" id="PR00039">
    <property type="entry name" value="HTHLYSR"/>
</dbReference>
<dbReference type="SUPFAM" id="SSF46785">
    <property type="entry name" value="Winged helix' DNA-binding domain"/>
    <property type="match status" value="1"/>
</dbReference>
<keyword evidence="3" id="KW-0238">DNA-binding</keyword>
<evidence type="ECO:0000256" key="2">
    <source>
        <dbReference type="ARBA" id="ARBA00023015"/>
    </source>
</evidence>
<keyword evidence="7" id="KW-1185">Reference proteome</keyword>
<dbReference type="InterPro" id="IPR000847">
    <property type="entry name" value="LysR_HTH_N"/>
</dbReference>
<evidence type="ECO:0000256" key="4">
    <source>
        <dbReference type="ARBA" id="ARBA00023163"/>
    </source>
</evidence>
<dbReference type="PANTHER" id="PTHR30346:SF0">
    <property type="entry name" value="HCA OPERON TRANSCRIPTIONAL ACTIVATOR HCAR"/>
    <property type="match status" value="1"/>
</dbReference>
<keyword evidence="4" id="KW-0804">Transcription</keyword>
<sequence length="298" mass="34132">MDIRQLKYFLTVAEEGQITSAAKRLNISQPPLSQQLKLLENELGVQLLIRNSRNVELTEAGIILRNKSEQIIELTKSAIRELTDLNKGFKGTLNIGTVGSCDVKILPKKVYDFRQKYPNIDFQVWRSDSFRIMDLLNNGILDIGFVRAPFNLKLYDSVLIEDKISKHYINDPMVAVAKHEFYKEISEKKISLEELKNSPLIIHRRYENIIIDACTKKGFVPNIVCKNDDIVSSLTWANAGIGIAIVPKTSSDLMYNSDLEIKEITEPAMESKSYLIWIKNRYLSNIARNFIESFRVES</sequence>
<dbReference type="GO" id="GO:0003677">
    <property type="term" value="F:DNA binding"/>
    <property type="evidence" value="ECO:0007669"/>
    <property type="project" value="UniProtKB-KW"/>
</dbReference>
<feature type="domain" description="HTH lysR-type" evidence="5">
    <location>
        <begin position="1"/>
        <end position="58"/>
    </location>
</feature>
<dbReference type="Pfam" id="PF03466">
    <property type="entry name" value="LysR_substrate"/>
    <property type="match status" value="1"/>
</dbReference>
<dbReference type="PATRIC" id="fig|1121326.3.peg.3995"/>
<dbReference type="PANTHER" id="PTHR30346">
    <property type="entry name" value="TRANSCRIPTIONAL DUAL REGULATOR HCAR-RELATED"/>
    <property type="match status" value="1"/>
</dbReference>
<gene>
    <name evidence="6" type="primary">catM_1</name>
    <name evidence="6" type="ORF">CLMAG_39480</name>
</gene>
<dbReference type="InterPro" id="IPR036390">
    <property type="entry name" value="WH_DNA-bd_sf"/>
</dbReference>
<dbReference type="Gene3D" id="1.10.10.10">
    <property type="entry name" value="Winged helix-like DNA-binding domain superfamily/Winged helix DNA-binding domain"/>
    <property type="match status" value="1"/>
</dbReference>
<evidence type="ECO:0000259" key="5">
    <source>
        <dbReference type="PROSITE" id="PS50931"/>
    </source>
</evidence>
<dbReference type="Gene3D" id="3.40.190.290">
    <property type="match status" value="1"/>
</dbReference>
<keyword evidence="2" id="KW-0805">Transcription regulation</keyword>
<protein>
    <submittedName>
        <fullName evidence="6">HTH-type transcriptional regulator CatM</fullName>
    </submittedName>
</protein>
<reference evidence="6 7" key="1">
    <citation type="submission" date="2016-04" db="EMBL/GenBank/DDBJ databases">
        <title>Genome sequence of Clostridium magnum DSM 2767.</title>
        <authorList>
            <person name="Poehlein A."/>
            <person name="Uhlig R."/>
            <person name="Fischer R."/>
            <person name="Bahl H."/>
            <person name="Daniel R."/>
        </authorList>
    </citation>
    <scope>NUCLEOTIDE SEQUENCE [LARGE SCALE GENOMIC DNA]</scope>
    <source>
        <strain evidence="6 7">DSM 2767</strain>
    </source>
</reference>
<accession>A0A162SBX6</accession>